<organism evidence="2 3">
    <name type="scientific">Macrolepiota fuliginosa MF-IS2</name>
    <dbReference type="NCBI Taxonomy" id="1400762"/>
    <lineage>
        <taxon>Eukaryota</taxon>
        <taxon>Fungi</taxon>
        <taxon>Dikarya</taxon>
        <taxon>Basidiomycota</taxon>
        <taxon>Agaricomycotina</taxon>
        <taxon>Agaricomycetes</taxon>
        <taxon>Agaricomycetidae</taxon>
        <taxon>Agaricales</taxon>
        <taxon>Agaricineae</taxon>
        <taxon>Agaricaceae</taxon>
        <taxon>Macrolepiota</taxon>
    </lineage>
</organism>
<gene>
    <name evidence="2" type="ORF">P691DRAFT_766375</name>
</gene>
<evidence type="ECO:0000256" key="1">
    <source>
        <dbReference type="SAM" id="MobiDB-lite"/>
    </source>
</evidence>
<proteinExistence type="predicted"/>
<dbReference type="AlphaFoldDB" id="A0A9P5WZT3"/>
<feature type="compositionally biased region" description="Pro residues" evidence="1">
    <location>
        <begin position="138"/>
        <end position="152"/>
    </location>
</feature>
<dbReference type="EMBL" id="MU151938">
    <property type="protein sequence ID" value="KAF9441360.1"/>
    <property type="molecule type" value="Genomic_DNA"/>
</dbReference>
<accession>A0A9P5WZT3</accession>
<feature type="region of interest" description="Disordered" evidence="1">
    <location>
        <begin position="129"/>
        <end position="182"/>
    </location>
</feature>
<sequence length="195" mass="21389">MSAVIPTVSPSLWPSNMPGPSSPLPNQDLPGTPCFFSMLLMNHFQHLISMLLTFNNDIVTRGDADTVTEMLHFVVNWLIKQIGNIITILCDKPQIGDLLINYDSKPCLIRAATYLELMKHYAPLSPLPATPSQNKPYPATPPTPSPLPPAVVSPPSNQASTLRPKKNKGKGKAGSPITISSDLTPHKTWRWIKPH</sequence>
<protein>
    <submittedName>
        <fullName evidence="2">Uncharacterized protein</fullName>
    </submittedName>
</protein>
<comment type="caution">
    <text evidence="2">The sequence shown here is derived from an EMBL/GenBank/DDBJ whole genome shotgun (WGS) entry which is preliminary data.</text>
</comment>
<evidence type="ECO:0000313" key="3">
    <source>
        <dbReference type="Proteomes" id="UP000807342"/>
    </source>
</evidence>
<dbReference type="Proteomes" id="UP000807342">
    <property type="component" value="Unassembled WGS sequence"/>
</dbReference>
<keyword evidence="3" id="KW-1185">Reference proteome</keyword>
<reference evidence="2" key="1">
    <citation type="submission" date="2020-11" db="EMBL/GenBank/DDBJ databases">
        <authorList>
            <consortium name="DOE Joint Genome Institute"/>
            <person name="Ahrendt S."/>
            <person name="Riley R."/>
            <person name="Andreopoulos W."/>
            <person name="Labutti K."/>
            <person name="Pangilinan J."/>
            <person name="Ruiz-Duenas F.J."/>
            <person name="Barrasa J.M."/>
            <person name="Sanchez-Garcia M."/>
            <person name="Camarero S."/>
            <person name="Miyauchi S."/>
            <person name="Serrano A."/>
            <person name="Linde D."/>
            <person name="Babiker R."/>
            <person name="Drula E."/>
            <person name="Ayuso-Fernandez I."/>
            <person name="Pacheco R."/>
            <person name="Padilla G."/>
            <person name="Ferreira P."/>
            <person name="Barriuso J."/>
            <person name="Kellner H."/>
            <person name="Castanera R."/>
            <person name="Alfaro M."/>
            <person name="Ramirez L."/>
            <person name="Pisabarro A.G."/>
            <person name="Kuo A."/>
            <person name="Tritt A."/>
            <person name="Lipzen A."/>
            <person name="He G."/>
            <person name="Yan M."/>
            <person name="Ng V."/>
            <person name="Cullen D."/>
            <person name="Martin F."/>
            <person name="Rosso M.-N."/>
            <person name="Henrissat B."/>
            <person name="Hibbett D."/>
            <person name="Martinez A.T."/>
            <person name="Grigoriev I.V."/>
        </authorList>
    </citation>
    <scope>NUCLEOTIDE SEQUENCE</scope>
    <source>
        <strain evidence="2">MF-IS2</strain>
    </source>
</reference>
<evidence type="ECO:0000313" key="2">
    <source>
        <dbReference type="EMBL" id="KAF9441360.1"/>
    </source>
</evidence>
<name>A0A9P5WZT3_9AGAR</name>